<dbReference type="Proteomes" id="UP000044625">
    <property type="component" value="Unassembled WGS sequence"/>
</dbReference>
<dbReference type="EMBL" id="CWJL01000035">
    <property type="protein sequence ID" value="CRY69136.1"/>
    <property type="molecule type" value="Genomic_DNA"/>
</dbReference>
<dbReference type="Proteomes" id="UP000045840">
    <property type="component" value="Unassembled WGS sequence"/>
</dbReference>
<accession>A0A0T9R6U8</accession>
<sequence length="110" mass="12571">MNMTIEDSVRKFVKSELPLVTSLFMKKIDIDDDTPLQNLHEADDVAEMTEKFFSHFNVQPAGFSLSNYYPWKVKSVFSRKALNQNKIPLTVGMFIESAKAGHWLYNGKPG</sequence>
<reference evidence="1" key="2">
    <citation type="submission" date="2015-03" db="EMBL/GenBank/DDBJ databases">
        <authorList>
            <person name="Murphy D."/>
        </authorList>
    </citation>
    <scope>NUCLEOTIDE SEQUENCE [LARGE SCALE GENOMIC DNA]</scope>
    <source>
        <strain evidence="1">A125KOH2</strain>
    </source>
</reference>
<evidence type="ECO:0000313" key="2">
    <source>
        <dbReference type="EMBL" id="CRY69136.1"/>
    </source>
</evidence>
<name>A0A0T9R6U8_9GAMM</name>
<reference evidence="2 3" key="3">
    <citation type="submission" date="2015-03" db="EMBL/GenBank/DDBJ databases">
        <authorList>
            <consortium name="Pathogen Informatics"/>
            <person name="Murphy D."/>
        </authorList>
    </citation>
    <scope>NUCLEOTIDE SEQUENCE [LARGE SCALE GENOMIC DNA]</scope>
    <source>
        <strain evidence="2">Type strain: CIP110230</strain>
        <strain evidence="3">type strain: CIP110230</strain>
    </source>
</reference>
<dbReference type="Pfam" id="PF07377">
    <property type="entry name" value="DUF1493"/>
    <property type="match status" value="1"/>
</dbReference>
<reference evidence="4" key="1">
    <citation type="submission" date="2015-03" db="EMBL/GenBank/DDBJ databases">
        <authorList>
            <consortium name="Pathogen Informatics"/>
        </authorList>
    </citation>
    <scope>NUCLEOTIDE SEQUENCE [LARGE SCALE GENOMIC DNA]</scope>
    <source>
        <strain evidence="4">A125KOH2</strain>
    </source>
</reference>
<evidence type="ECO:0000313" key="3">
    <source>
        <dbReference type="Proteomes" id="UP000044625"/>
    </source>
</evidence>
<dbReference type="STRING" id="1288385.ERS137968_04276"/>
<evidence type="ECO:0000313" key="1">
    <source>
        <dbReference type="EMBL" id="CNI47635.1"/>
    </source>
</evidence>
<dbReference type="AlphaFoldDB" id="A0A0T9R6U8"/>
<organism evidence="1 4">
    <name type="scientific">Yersinia pekkanenii</name>
    <dbReference type="NCBI Taxonomy" id="1288385"/>
    <lineage>
        <taxon>Bacteria</taxon>
        <taxon>Pseudomonadati</taxon>
        <taxon>Pseudomonadota</taxon>
        <taxon>Gammaproteobacteria</taxon>
        <taxon>Enterobacterales</taxon>
        <taxon>Yersiniaceae</taxon>
        <taxon>Yersinia</taxon>
    </lineage>
</organism>
<evidence type="ECO:0000313" key="4">
    <source>
        <dbReference type="Proteomes" id="UP000045840"/>
    </source>
</evidence>
<protein>
    <submittedName>
        <fullName evidence="1 2">Phage-associated acyl carrier protein</fullName>
    </submittedName>
</protein>
<proteinExistence type="predicted"/>
<dbReference type="InterPro" id="IPR010862">
    <property type="entry name" value="DUF1493"/>
</dbReference>
<keyword evidence="3" id="KW-1185">Reference proteome</keyword>
<dbReference type="EMBL" id="CQAZ01000054">
    <property type="protein sequence ID" value="CNI47635.1"/>
    <property type="molecule type" value="Genomic_DNA"/>
</dbReference>
<gene>
    <name evidence="1" type="ORF">ERS008529_04141</name>
    <name evidence="2" type="ORF">ERS137968_04276</name>
</gene>